<evidence type="ECO:0000313" key="2">
    <source>
        <dbReference type="Proteomes" id="UP000799770"/>
    </source>
</evidence>
<dbReference type="EMBL" id="ML977336">
    <property type="protein sequence ID" value="KAF2111037.1"/>
    <property type="molecule type" value="Genomic_DNA"/>
</dbReference>
<organism evidence="1 2">
    <name type="scientific">Lophiotrema nucula</name>
    <dbReference type="NCBI Taxonomy" id="690887"/>
    <lineage>
        <taxon>Eukaryota</taxon>
        <taxon>Fungi</taxon>
        <taxon>Dikarya</taxon>
        <taxon>Ascomycota</taxon>
        <taxon>Pezizomycotina</taxon>
        <taxon>Dothideomycetes</taxon>
        <taxon>Pleosporomycetidae</taxon>
        <taxon>Pleosporales</taxon>
        <taxon>Lophiotremataceae</taxon>
        <taxon>Lophiotrema</taxon>
    </lineage>
</organism>
<keyword evidence="2" id="KW-1185">Reference proteome</keyword>
<dbReference type="Proteomes" id="UP000799770">
    <property type="component" value="Unassembled WGS sequence"/>
</dbReference>
<dbReference type="AlphaFoldDB" id="A0A6A5YWU4"/>
<proteinExistence type="predicted"/>
<accession>A0A6A5YWU4</accession>
<evidence type="ECO:0000313" key="1">
    <source>
        <dbReference type="EMBL" id="KAF2111037.1"/>
    </source>
</evidence>
<gene>
    <name evidence="1" type="ORF">BDV96DRAFT_194992</name>
</gene>
<reference evidence="1" key="1">
    <citation type="journal article" date="2020" name="Stud. Mycol.">
        <title>101 Dothideomycetes genomes: a test case for predicting lifestyles and emergence of pathogens.</title>
        <authorList>
            <person name="Haridas S."/>
            <person name="Albert R."/>
            <person name="Binder M."/>
            <person name="Bloem J."/>
            <person name="Labutti K."/>
            <person name="Salamov A."/>
            <person name="Andreopoulos B."/>
            <person name="Baker S."/>
            <person name="Barry K."/>
            <person name="Bills G."/>
            <person name="Bluhm B."/>
            <person name="Cannon C."/>
            <person name="Castanera R."/>
            <person name="Culley D."/>
            <person name="Daum C."/>
            <person name="Ezra D."/>
            <person name="Gonzalez J."/>
            <person name="Henrissat B."/>
            <person name="Kuo A."/>
            <person name="Liang C."/>
            <person name="Lipzen A."/>
            <person name="Lutzoni F."/>
            <person name="Magnuson J."/>
            <person name="Mondo S."/>
            <person name="Nolan M."/>
            <person name="Ohm R."/>
            <person name="Pangilinan J."/>
            <person name="Park H.-J."/>
            <person name="Ramirez L."/>
            <person name="Alfaro M."/>
            <person name="Sun H."/>
            <person name="Tritt A."/>
            <person name="Yoshinaga Y."/>
            <person name="Zwiers L.-H."/>
            <person name="Turgeon B."/>
            <person name="Goodwin S."/>
            <person name="Spatafora J."/>
            <person name="Crous P."/>
            <person name="Grigoriev I."/>
        </authorList>
    </citation>
    <scope>NUCLEOTIDE SEQUENCE</scope>
    <source>
        <strain evidence="1">CBS 627.86</strain>
    </source>
</reference>
<sequence length="170" mass="19762">MFQDKPLALHIRHFEDFIILWKALKDVKFKELKILVDLWQGETVNIKPLVKFLQNHPRMEISIAVHDCPSTWKGFPCFVNAGCTTLFGILRYGWPKRLSDFTQLNLVAGRPDQDCTHMRLVLYYKGWTKDKMIAREACRQRIVAKKLRSKLGLSGVFCGLEIDIKGAWEL</sequence>
<protein>
    <submittedName>
        <fullName evidence="1">Uncharacterized protein</fullName>
    </submittedName>
</protein>
<name>A0A6A5YWU4_9PLEO</name>